<feature type="repeat" description="HEAT" evidence="2">
    <location>
        <begin position="440"/>
        <end position="478"/>
    </location>
</feature>
<protein>
    <submittedName>
        <fullName evidence="5">Phosphatase 2A regulatory A subunit</fullName>
    </submittedName>
</protein>
<feature type="repeat" description="HEAT" evidence="2">
    <location>
        <begin position="596"/>
        <end position="634"/>
    </location>
</feature>
<dbReference type="GO" id="GO:0019888">
    <property type="term" value="F:protein phosphatase regulator activity"/>
    <property type="evidence" value="ECO:0007669"/>
    <property type="project" value="TreeGrafter"/>
</dbReference>
<dbReference type="Pfam" id="PF22956">
    <property type="entry name" value="VPS15-like_hel"/>
    <property type="match status" value="1"/>
</dbReference>
<keyword evidence="1" id="KW-0677">Repeat</keyword>
<feature type="compositionally biased region" description="Polar residues" evidence="3">
    <location>
        <begin position="1"/>
        <end position="27"/>
    </location>
</feature>
<dbReference type="Proteomes" id="UP001054902">
    <property type="component" value="Unassembled WGS sequence"/>
</dbReference>
<evidence type="ECO:0000313" key="5">
    <source>
        <dbReference type="EMBL" id="GFH47448.1"/>
    </source>
</evidence>
<evidence type="ECO:0000259" key="4">
    <source>
        <dbReference type="Pfam" id="PF22956"/>
    </source>
</evidence>
<comment type="caution">
    <text evidence="5">The sequence shown here is derived from an EMBL/GenBank/DDBJ whole genome shotgun (WGS) entry which is preliminary data.</text>
</comment>
<evidence type="ECO:0000256" key="1">
    <source>
        <dbReference type="ARBA" id="ARBA00022737"/>
    </source>
</evidence>
<dbReference type="InterPro" id="IPR000357">
    <property type="entry name" value="HEAT"/>
</dbReference>
<keyword evidence="6" id="KW-1185">Reference proteome</keyword>
<dbReference type="GO" id="GO:0005829">
    <property type="term" value="C:cytosol"/>
    <property type="evidence" value="ECO:0007669"/>
    <property type="project" value="TreeGrafter"/>
</dbReference>
<evidence type="ECO:0000256" key="3">
    <source>
        <dbReference type="SAM" id="MobiDB-lite"/>
    </source>
</evidence>
<dbReference type="AlphaFoldDB" id="A0AAD3H298"/>
<feature type="repeat" description="HEAT" evidence="2">
    <location>
        <begin position="635"/>
        <end position="665"/>
    </location>
</feature>
<name>A0AAD3H298_9STRA</name>
<dbReference type="InterPro" id="IPR051023">
    <property type="entry name" value="PP2A_Regulatory_Subunit_A"/>
</dbReference>
<dbReference type="GO" id="GO:0005634">
    <property type="term" value="C:nucleus"/>
    <property type="evidence" value="ECO:0007669"/>
    <property type="project" value="TreeGrafter"/>
</dbReference>
<dbReference type="InterPro" id="IPR016024">
    <property type="entry name" value="ARM-type_fold"/>
</dbReference>
<accession>A0AAD3H298</accession>
<sequence>MVVDSSSRMEIDQETQPNSSDKNTMLHNTDGDTEMNISDEEQARQAIENLKGEDLSEKIAATNKLDYVAKVLGPERTREELLPFLMDGVDDEDEVLSVIATSLGKLVPYVGGNTHVHALLVPLEILLSVEETTVRENAQASAQTIAKALPKDQFHSLFIEMISRLATKEWFTARISACVLIANSFEMMERSEQDDFAQQYAKLCRDDVPMVRRSASQYLGTVILKIVDAMGAQAVGTGGVLSNEFVKLYEDLASNDQPDSVRLHTIENCIAFGQSMTNLQKKGMDALTKEEVNLLLKKIVPLVAGTIEDRSWRVRWTAGSKFANVVHAFKDLEGNYAIDTLVPAYERLLQDPEAEVKTAATLNLAEVAKCKCKVPCPPASSRAAEKEDPSSRPRISVARRLVRKVKDLTEDDSENVRAALAMVATDLAPLLGKEATIADLVPHVLLLLRDTTSEVRLNVISSLGSLNEVIGVGLLSQSLLPAILDLANDSKWRIRLAIMQHVPLLAKQLGVEFFDEQMIKLCVGWLGDSISTIRTSAAENLKELTNIFGAEWAIENLIPALGDIKRHKSYLRRLTAVNTFTSMSTVMESDLVITEILPLLLMMATDPVANVRFNVAKGLATLAPKCGKNVTDTQIRPMLTVLVEDPDRDVRYFASKTVKAIDETK</sequence>
<feature type="domain" description="Phosphatase 2A Regulatory Subunit A helical" evidence="4">
    <location>
        <begin position="293"/>
        <end position="545"/>
    </location>
</feature>
<dbReference type="InterPro" id="IPR021133">
    <property type="entry name" value="HEAT_type_2"/>
</dbReference>
<feature type="region of interest" description="Disordered" evidence="3">
    <location>
        <begin position="1"/>
        <end position="34"/>
    </location>
</feature>
<feature type="repeat" description="HEAT" evidence="2">
    <location>
        <begin position="401"/>
        <end position="439"/>
    </location>
</feature>
<reference evidence="5 6" key="1">
    <citation type="journal article" date="2021" name="Sci. Rep.">
        <title>The genome of the diatom Chaetoceros tenuissimus carries an ancient integrated fragment of an extant virus.</title>
        <authorList>
            <person name="Hongo Y."/>
            <person name="Kimura K."/>
            <person name="Takaki Y."/>
            <person name="Yoshida Y."/>
            <person name="Baba S."/>
            <person name="Kobayashi G."/>
            <person name="Nagasaki K."/>
            <person name="Hano T."/>
            <person name="Tomaru Y."/>
        </authorList>
    </citation>
    <scope>NUCLEOTIDE SEQUENCE [LARGE SCALE GENOMIC DNA]</scope>
    <source>
        <strain evidence="5 6">NIES-3715</strain>
    </source>
</reference>
<dbReference type="PANTHER" id="PTHR10648">
    <property type="entry name" value="SERINE/THREONINE-PROTEIN PHOSPHATASE PP2A 65 KDA REGULATORY SUBUNIT"/>
    <property type="match status" value="1"/>
</dbReference>
<gene>
    <name evidence="5" type="ORF">CTEN210_03923</name>
</gene>
<dbReference type="InterPro" id="IPR055231">
    <property type="entry name" value="2AA_helical"/>
</dbReference>
<dbReference type="SUPFAM" id="SSF48371">
    <property type="entry name" value="ARM repeat"/>
    <property type="match status" value="1"/>
</dbReference>
<dbReference type="PANTHER" id="PTHR10648:SF4">
    <property type="entry name" value="PROTEIN PHOSPHATASE 2 (FORMERLY 2A), REGULATORY SUBUNIT A, BETA ISOFORM-RELATED"/>
    <property type="match status" value="1"/>
</dbReference>
<dbReference type="Pfam" id="PF02985">
    <property type="entry name" value="HEAT"/>
    <property type="match status" value="1"/>
</dbReference>
<dbReference type="PROSITE" id="PS50077">
    <property type="entry name" value="HEAT_REPEAT"/>
    <property type="match status" value="6"/>
</dbReference>
<dbReference type="InterPro" id="IPR011989">
    <property type="entry name" value="ARM-like"/>
</dbReference>
<feature type="repeat" description="HEAT" evidence="2">
    <location>
        <begin position="341"/>
        <end position="369"/>
    </location>
</feature>
<feature type="repeat" description="HEAT" evidence="2">
    <location>
        <begin position="479"/>
        <end position="517"/>
    </location>
</feature>
<proteinExistence type="predicted"/>
<dbReference type="GO" id="GO:0000159">
    <property type="term" value="C:protein phosphatase type 2A complex"/>
    <property type="evidence" value="ECO:0007669"/>
    <property type="project" value="TreeGrafter"/>
</dbReference>
<organism evidence="5 6">
    <name type="scientific">Chaetoceros tenuissimus</name>
    <dbReference type="NCBI Taxonomy" id="426638"/>
    <lineage>
        <taxon>Eukaryota</taxon>
        <taxon>Sar</taxon>
        <taxon>Stramenopiles</taxon>
        <taxon>Ochrophyta</taxon>
        <taxon>Bacillariophyta</taxon>
        <taxon>Coscinodiscophyceae</taxon>
        <taxon>Chaetocerotophycidae</taxon>
        <taxon>Chaetocerotales</taxon>
        <taxon>Chaetocerotaceae</taxon>
        <taxon>Chaetoceros</taxon>
    </lineage>
</organism>
<dbReference type="Gene3D" id="1.25.10.10">
    <property type="entry name" value="Leucine-rich Repeat Variant"/>
    <property type="match status" value="1"/>
</dbReference>
<evidence type="ECO:0000313" key="6">
    <source>
        <dbReference type="Proteomes" id="UP001054902"/>
    </source>
</evidence>
<evidence type="ECO:0000256" key="2">
    <source>
        <dbReference type="PROSITE-ProRule" id="PRU00103"/>
    </source>
</evidence>
<dbReference type="EMBL" id="BLLK01000023">
    <property type="protein sequence ID" value="GFH47448.1"/>
    <property type="molecule type" value="Genomic_DNA"/>
</dbReference>